<reference evidence="2" key="2">
    <citation type="submission" date="2020-09" db="EMBL/GenBank/DDBJ databases">
        <authorList>
            <person name="Sun Q."/>
            <person name="Kim S."/>
        </authorList>
    </citation>
    <scope>NUCLEOTIDE SEQUENCE</scope>
    <source>
        <strain evidence="2">KCTC 42249</strain>
    </source>
</reference>
<evidence type="ECO:0000313" key="2">
    <source>
        <dbReference type="EMBL" id="GHD10008.1"/>
    </source>
</evidence>
<protein>
    <submittedName>
        <fullName evidence="2">Uncharacterized protein</fullName>
    </submittedName>
</protein>
<keyword evidence="3" id="KW-1185">Reference proteome</keyword>
<dbReference type="AlphaFoldDB" id="A0A8J3DV62"/>
<dbReference type="Proteomes" id="UP000630142">
    <property type="component" value="Unassembled WGS sequence"/>
</dbReference>
<accession>A0A8J3DV62</accession>
<name>A0A8J3DV62_9HYPH</name>
<dbReference type="RefSeq" id="WP_189502385.1">
    <property type="nucleotide sequence ID" value="NZ_BMZQ01000001.1"/>
</dbReference>
<organism evidence="2 3">
    <name type="scientific">Tianweitania populi</name>
    <dbReference type="NCBI Taxonomy" id="1607949"/>
    <lineage>
        <taxon>Bacteria</taxon>
        <taxon>Pseudomonadati</taxon>
        <taxon>Pseudomonadota</taxon>
        <taxon>Alphaproteobacteria</taxon>
        <taxon>Hyphomicrobiales</taxon>
        <taxon>Phyllobacteriaceae</taxon>
        <taxon>Tianweitania</taxon>
    </lineage>
</organism>
<dbReference type="EMBL" id="BMZQ01000001">
    <property type="protein sequence ID" value="GHD10008.1"/>
    <property type="molecule type" value="Genomic_DNA"/>
</dbReference>
<feature type="compositionally biased region" description="Basic and acidic residues" evidence="1">
    <location>
        <begin position="19"/>
        <end position="38"/>
    </location>
</feature>
<comment type="caution">
    <text evidence="2">The sequence shown here is derived from an EMBL/GenBank/DDBJ whole genome shotgun (WGS) entry which is preliminary data.</text>
</comment>
<reference evidence="2" key="1">
    <citation type="journal article" date="2014" name="Int. J. Syst. Evol. Microbiol.">
        <title>Complete genome sequence of Corynebacterium casei LMG S-19264T (=DSM 44701T), isolated from a smear-ripened cheese.</title>
        <authorList>
            <consortium name="US DOE Joint Genome Institute (JGI-PGF)"/>
            <person name="Walter F."/>
            <person name="Albersmeier A."/>
            <person name="Kalinowski J."/>
            <person name="Ruckert C."/>
        </authorList>
    </citation>
    <scope>NUCLEOTIDE SEQUENCE</scope>
    <source>
        <strain evidence="2">KCTC 42249</strain>
    </source>
</reference>
<evidence type="ECO:0000256" key="1">
    <source>
        <dbReference type="SAM" id="MobiDB-lite"/>
    </source>
</evidence>
<sequence>MVAEDTNKSPAAESPAVKSLEKEQADKARDKKDGKLEDSLEDTFPASDPVSMTNPTKPGAPEE</sequence>
<evidence type="ECO:0000313" key="3">
    <source>
        <dbReference type="Proteomes" id="UP000630142"/>
    </source>
</evidence>
<feature type="region of interest" description="Disordered" evidence="1">
    <location>
        <begin position="1"/>
        <end position="63"/>
    </location>
</feature>
<gene>
    <name evidence="2" type="ORF">GCM10016234_11350</name>
</gene>
<proteinExistence type="predicted"/>